<dbReference type="EMBL" id="QKZV01000006">
    <property type="protein sequence ID" value="PZX61765.1"/>
    <property type="molecule type" value="Genomic_DNA"/>
</dbReference>
<evidence type="ECO:0000313" key="3">
    <source>
        <dbReference type="Proteomes" id="UP000249720"/>
    </source>
</evidence>
<feature type="compositionally biased region" description="Gly residues" evidence="1">
    <location>
        <begin position="58"/>
        <end position="71"/>
    </location>
</feature>
<protein>
    <recommendedName>
        <fullName evidence="4">RHS repeat-associated protein</fullName>
    </recommendedName>
</protein>
<name>A0A2W7SFW2_9BACT</name>
<dbReference type="Proteomes" id="UP000249720">
    <property type="component" value="Unassembled WGS sequence"/>
</dbReference>
<dbReference type="AlphaFoldDB" id="A0A2W7SFW2"/>
<gene>
    <name evidence="2" type="ORF">LX80_01924</name>
</gene>
<organism evidence="2 3">
    <name type="scientific">Hydrotalea sandarakina</name>
    <dbReference type="NCBI Taxonomy" id="1004304"/>
    <lineage>
        <taxon>Bacteria</taxon>
        <taxon>Pseudomonadati</taxon>
        <taxon>Bacteroidota</taxon>
        <taxon>Chitinophagia</taxon>
        <taxon>Chitinophagales</taxon>
        <taxon>Chitinophagaceae</taxon>
        <taxon>Hydrotalea</taxon>
    </lineage>
</organism>
<comment type="caution">
    <text evidence="2">The sequence shown here is derived from an EMBL/GenBank/DDBJ whole genome shotgun (WGS) entry which is preliminary data.</text>
</comment>
<evidence type="ECO:0000313" key="2">
    <source>
        <dbReference type="EMBL" id="PZX61765.1"/>
    </source>
</evidence>
<sequence length="261" mass="28284">MRRFSPYNYALDNPERFIDKDGMEAQSANWPDDIAGSIYNHSSTFEGGLTVTTVDGDISGGGSSQKSGGGSKKPTVKKENGGITWTGKSDTDTDGAGDLWLTDIDPKTGVVRGASQTSLKNGGTVFKNAKGEDYDPRTTSYGVISKPMQDEYGVKMGDVGYAYNIENPTNITYSIIADRSPARKYSQEKSVLANAQLGLKNPSGNNGFDTPIINTHIFVGSVQYFLDPKSSFYTNGHLPTQSQITALSKFLIELYNIKMPK</sequence>
<accession>A0A2W7SFW2</accession>
<evidence type="ECO:0000256" key="1">
    <source>
        <dbReference type="SAM" id="MobiDB-lite"/>
    </source>
</evidence>
<proteinExistence type="predicted"/>
<keyword evidence="3" id="KW-1185">Reference proteome</keyword>
<reference evidence="2 3" key="1">
    <citation type="submission" date="2018-06" db="EMBL/GenBank/DDBJ databases">
        <title>Genomic Encyclopedia of Archaeal and Bacterial Type Strains, Phase II (KMG-II): from individual species to whole genera.</title>
        <authorList>
            <person name="Goeker M."/>
        </authorList>
    </citation>
    <scope>NUCLEOTIDE SEQUENCE [LARGE SCALE GENOMIC DNA]</scope>
    <source>
        <strain evidence="2 3">DSM 23241</strain>
    </source>
</reference>
<feature type="region of interest" description="Disordered" evidence="1">
    <location>
        <begin position="56"/>
        <end position="91"/>
    </location>
</feature>
<evidence type="ECO:0008006" key="4">
    <source>
        <dbReference type="Google" id="ProtNLM"/>
    </source>
</evidence>